<keyword evidence="2" id="KW-0808">Transferase</keyword>
<accession>A0AA42WD11</accession>
<feature type="domain" description="Glycosyltransferase subfamily 4-like N-terminal" evidence="3">
    <location>
        <begin position="19"/>
        <end position="177"/>
    </location>
</feature>
<comment type="caution">
    <text evidence="4">The sequence shown here is derived from an EMBL/GenBank/DDBJ whole genome shotgun (WGS) entry which is preliminary data.</text>
</comment>
<dbReference type="SUPFAM" id="SSF53756">
    <property type="entry name" value="UDP-Glycosyltransferase/glycogen phosphorylase"/>
    <property type="match status" value="1"/>
</dbReference>
<dbReference type="Proteomes" id="UP001161276">
    <property type="component" value="Unassembled WGS sequence"/>
</dbReference>
<keyword evidence="1" id="KW-0328">Glycosyltransferase</keyword>
<dbReference type="InterPro" id="IPR028098">
    <property type="entry name" value="Glyco_trans_4-like_N"/>
</dbReference>
<organism evidence="4 5">
    <name type="scientific">Achromobacter marplatensis</name>
    <dbReference type="NCBI Taxonomy" id="470868"/>
    <lineage>
        <taxon>Bacteria</taxon>
        <taxon>Pseudomonadati</taxon>
        <taxon>Pseudomonadota</taxon>
        <taxon>Betaproteobacteria</taxon>
        <taxon>Burkholderiales</taxon>
        <taxon>Alcaligenaceae</taxon>
        <taxon>Achromobacter</taxon>
    </lineage>
</organism>
<dbReference type="PANTHER" id="PTHR12526:SF629">
    <property type="entry name" value="TEICHURONIC ACID BIOSYNTHESIS GLYCOSYLTRANSFERASE TUAH-RELATED"/>
    <property type="match status" value="1"/>
</dbReference>
<reference evidence="4" key="1">
    <citation type="submission" date="2022-09" db="EMBL/GenBank/DDBJ databases">
        <title>Intensive care unit water sources are persistently colonized with multi-drug resistant bacteria and are the site of extensive horizontal gene transfer of antibiotic resistance genes.</title>
        <authorList>
            <person name="Diorio-Toth L."/>
        </authorList>
    </citation>
    <scope>NUCLEOTIDE SEQUENCE</scope>
    <source>
        <strain evidence="4">GD03676</strain>
    </source>
</reference>
<evidence type="ECO:0000313" key="4">
    <source>
        <dbReference type="EMBL" id="MDH2052920.1"/>
    </source>
</evidence>
<protein>
    <submittedName>
        <fullName evidence="4">Glycosyltransferase family 4 protein</fullName>
    </submittedName>
</protein>
<dbReference type="GO" id="GO:0016757">
    <property type="term" value="F:glycosyltransferase activity"/>
    <property type="evidence" value="ECO:0007669"/>
    <property type="project" value="UniProtKB-KW"/>
</dbReference>
<evidence type="ECO:0000256" key="2">
    <source>
        <dbReference type="ARBA" id="ARBA00022679"/>
    </source>
</evidence>
<evidence type="ECO:0000256" key="1">
    <source>
        <dbReference type="ARBA" id="ARBA00022676"/>
    </source>
</evidence>
<dbReference type="Gene3D" id="3.40.50.2000">
    <property type="entry name" value="Glycogen Phosphorylase B"/>
    <property type="match status" value="2"/>
</dbReference>
<dbReference type="PANTHER" id="PTHR12526">
    <property type="entry name" value="GLYCOSYLTRANSFERASE"/>
    <property type="match status" value="1"/>
</dbReference>
<sequence length="383" mass="42425">MASLNIHIYPSPLTHESRILRITDALARAEVFDQIEIYGVSAPGLPDRQPVDAKRTFLRYPRKLFGSRDGFVAKVAKNLEWSARILASLRGRKVTCVNAHSLAVLPLCYLASRMTGARLIYDTHELETETTGYKGVRQKLGRFIEKRLIGRCDDVFVVSDAIADWYANRYGIARPHVTRNIPQFTVQASAAADQHGLREKMGVKPDDLLFIYQGGFIAGRGIERLLSVFAQMPASTHLMCMGSGPLRDQIAAVAQANPNIHLLPPVAPQEVLGYTKAADVGICLTDNSCLSHYYSLPNKVFEYLHAGLPIIVNPLQEQQRIIEQYQCGWVAPEDDAALAAMLRGATREQLAQRQAGVAEAAAAFNWEIEAANLVQRYRSLNLG</sequence>
<proteinExistence type="predicted"/>
<gene>
    <name evidence="4" type="ORF">N5K24_21125</name>
</gene>
<dbReference type="EMBL" id="JAOCKG010000010">
    <property type="protein sequence ID" value="MDH2052920.1"/>
    <property type="molecule type" value="Genomic_DNA"/>
</dbReference>
<dbReference type="CDD" id="cd03801">
    <property type="entry name" value="GT4_PimA-like"/>
    <property type="match status" value="1"/>
</dbReference>
<dbReference type="Pfam" id="PF13692">
    <property type="entry name" value="Glyco_trans_1_4"/>
    <property type="match status" value="1"/>
</dbReference>
<dbReference type="AlphaFoldDB" id="A0AA42WD11"/>
<evidence type="ECO:0000259" key="3">
    <source>
        <dbReference type="Pfam" id="PF13439"/>
    </source>
</evidence>
<evidence type="ECO:0000313" key="5">
    <source>
        <dbReference type="Proteomes" id="UP001161276"/>
    </source>
</evidence>
<dbReference type="RefSeq" id="WP_280028399.1">
    <property type="nucleotide sequence ID" value="NZ_JAOCKG010000010.1"/>
</dbReference>
<name>A0AA42WD11_9BURK</name>
<dbReference type="Pfam" id="PF13439">
    <property type="entry name" value="Glyco_transf_4"/>
    <property type="match status" value="1"/>
</dbReference>